<evidence type="ECO:0000313" key="2">
    <source>
        <dbReference type="EMBL" id="ROW11969.1"/>
    </source>
</evidence>
<evidence type="ECO:0000256" key="1">
    <source>
        <dbReference type="SAM" id="MobiDB-lite"/>
    </source>
</evidence>
<dbReference type="OrthoDB" id="5242703at2759"/>
<dbReference type="EMBL" id="LKEB01000024">
    <property type="protein sequence ID" value="ROW11969.1"/>
    <property type="molecule type" value="Genomic_DNA"/>
</dbReference>
<dbReference type="InParanoid" id="A0A423X7N9"/>
<comment type="caution">
    <text evidence="2">The sequence shown here is derived from an EMBL/GenBank/DDBJ whole genome shotgun (WGS) entry which is preliminary data.</text>
</comment>
<organism evidence="2 3">
    <name type="scientific">Cytospora leucostoma</name>
    <dbReference type="NCBI Taxonomy" id="1230097"/>
    <lineage>
        <taxon>Eukaryota</taxon>
        <taxon>Fungi</taxon>
        <taxon>Dikarya</taxon>
        <taxon>Ascomycota</taxon>
        <taxon>Pezizomycotina</taxon>
        <taxon>Sordariomycetes</taxon>
        <taxon>Sordariomycetidae</taxon>
        <taxon>Diaporthales</taxon>
        <taxon>Cytosporaceae</taxon>
        <taxon>Cytospora</taxon>
    </lineage>
</organism>
<dbReference type="SUPFAM" id="SSF56112">
    <property type="entry name" value="Protein kinase-like (PK-like)"/>
    <property type="match status" value="1"/>
</dbReference>
<gene>
    <name evidence="2" type="ORF">VPNG_05225</name>
</gene>
<dbReference type="Proteomes" id="UP000285146">
    <property type="component" value="Unassembled WGS sequence"/>
</dbReference>
<dbReference type="InterPro" id="IPR011009">
    <property type="entry name" value="Kinase-like_dom_sf"/>
</dbReference>
<dbReference type="STRING" id="1230097.A0A423X7N9"/>
<sequence>MASTQTRGSDPEWTEEGGRSRKRACDVGNADEGEESDSEHQHKRARISDADDEQQYPKAIARSIPPLSTLFRPHNEKQEDTDLSMDEVPFCSSRCLRSLISDETTDPLCPNSAIHAQTHQRPTSAAELRTLARTCVALPSYIQAAQGTEDQPALLADDAKNAVYMHHYGASSALFKVRVGGYVLAAKAARAVHPIMEREVLQRLRLEGAVYKRLNTMQGHGVPVCLGLVDVSSPQRSHADHYGYIYNIAQFSAFLLLGWAGSSPYYIPTNVDVDQERARLARFRADVDCRLSQIHGLGILHGDAELRNIVVAIDGGDSASTVSLVDFERAITKGRFARRLARDCKGMDEKDVEQRFQQACEREKKHCLRCLDGWAERRIKRIVLLTEPSYFRSVRT</sequence>
<protein>
    <recommendedName>
        <fullName evidence="4">Protein kinase domain-containing protein</fullName>
    </recommendedName>
</protein>
<feature type="region of interest" description="Disordered" evidence="1">
    <location>
        <begin position="1"/>
        <end position="57"/>
    </location>
</feature>
<feature type="compositionally biased region" description="Basic and acidic residues" evidence="1">
    <location>
        <begin position="16"/>
        <end position="25"/>
    </location>
</feature>
<keyword evidence="3" id="KW-1185">Reference proteome</keyword>
<name>A0A423X7N9_9PEZI</name>
<dbReference type="AlphaFoldDB" id="A0A423X7N9"/>
<proteinExistence type="predicted"/>
<evidence type="ECO:0008006" key="4">
    <source>
        <dbReference type="Google" id="ProtNLM"/>
    </source>
</evidence>
<reference evidence="2 3" key="1">
    <citation type="submission" date="2015-09" db="EMBL/GenBank/DDBJ databases">
        <title>Host preference determinants of Valsa canker pathogens revealed by comparative genomics.</title>
        <authorList>
            <person name="Yin Z."/>
            <person name="Huang L."/>
        </authorList>
    </citation>
    <scope>NUCLEOTIDE SEQUENCE [LARGE SCALE GENOMIC DNA]</scope>
    <source>
        <strain evidence="2 3">SXYLt</strain>
    </source>
</reference>
<evidence type="ECO:0000313" key="3">
    <source>
        <dbReference type="Proteomes" id="UP000285146"/>
    </source>
</evidence>
<accession>A0A423X7N9</accession>